<dbReference type="EC" id="3.1.3.48" evidence="2"/>
<evidence type="ECO:0000256" key="2">
    <source>
        <dbReference type="ARBA" id="ARBA00013064"/>
    </source>
</evidence>
<dbReference type="Proteomes" id="UP000054558">
    <property type="component" value="Unassembled WGS sequence"/>
</dbReference>
<keyword evidence="3" id="KW-0132">Cell division</keyword>
<name>A0A0U9HJZ6_KLENI</name>
<comment type="catalytic activity">
    <reaction evidence="8">
        <text>O-phospho-L-tyrosyl-[protein] + H2O = L-tyrosyl-[protein] + phosphate</text>
        <dbReference type="Rhea" id="RHEA:10684"/>
        <dbReference type="Rhea" id="RHEA-COMP:10136"/>
        <dbReference type="Rhea" id="RHEA-COMP:20101"/>
        <dbReference type="ChEBI" id="CHEBI:15377"/>
        <dbReference type="ChEBI" id="CHEBI:43474"/>
        <dbReference type="ChEBI" id="CHEBI:46858"/>
        <dbReference type="ChEBI" id="CHEBI:61978"/>
        <dbReference type="EC" id="3.1.3.48"/>
    </reaction>
</comment>
<sequence length="231" mass="26173">MTSLIILPDAGMFNALSGPFACTKVSSGSEEKGVPLEKNCVLPTISTDTLVQLLSRSLTSSSFDTVKVLDTRFPYEYDGGHITGAMNLYQPQDMEDFYHANSGNHERTCLVFHCEFSSSRAPKLFQFMRNLDRKMHADSYPKLSFPNMFILEGGYKAFFESKKVLCEPKAYVKMVDAAFLPQLKRLTSSLRKGWSNRSRSALQDMSNSSDPSQEKDRQERSKRIKRCNFLS</sequence>
<dbReference type="GO" id="GO:0004725">
    <property type="term" value="F:protein tyrosine phosphatase activity"/>
    <property type="evidence" value="ECO:0000318"/>
    <property type="project" value="GO_Central"/>
</dbReference>
<dbReference type="GO" id="GO:0000086">
    <property type="term" value="P:G2/M transition of mitotic cell cycle"/>
    <property type="evidence" value="ECO:0000318"/>
    <property type="project" value="GO_Central"/>
</dbReference>
<dbReference type="Pfam" id="PF00581">
    <property type="entry name" value="Rhodanese"/>
    <property type="match status" value="1"/>
</dbReference>
<proteinExistence type="inferred from homology"/>
<dbReference type="GO" id="GO:0005737">
    <property type="term" value="C:cytoplasm"/>
    <property type="evidence" value="ECO:0000318"/>
    <property type="project" value="GO_Central"/>
</dbReference>
<evidence type="ECO:0000313" key="11">
    <source>
        <dbReference type="EMBL" id="GAQ83828.1"/>
    </source>
</evidence>
<organism evidence="11 12">
    <name type="scientific">Klebsormidium nitens</name>
    <name type="common">Green alga</name>
    <name type="synonym">Ulothrix nitens</name>
    <dbReference type="NCBI Taxonomy" id="105231"/>
    <lineage>
        <taxon>Eukaryota</taxon>
        <taxon>Viridiplantae</taxon>
        <taxon>Streptophyta</taxon>
        <taxon>Klebsormidiophyceae</taxon>
        <taxon>Klebsormidiales</taxon>
        <taxon>Klebsormidiaceae</taxon>
        <taxon>Klebsormidium</taxon>
    </lineage>
</organism>
<comment type="similarity">
    <text evidence="1">Belongs to the MPI phosphatase family.</text>
</comment>
<dbReference type="GO" id="GO:0051301">
    <property type="term" value="P:cell division"/>
    <property type="evidence" value="ECO:0007669"/>
    <property type="project" value="UniProtKB-KW"/>
</dbReference>
<gene>
    <name evidence="11" type="ORF">KFL_001640030</name>
</gene>
<evidence type="ECO:0000256" key="5">
    <source>
        <dbReference type="ARBA" id="ARBA00022801"/>
    </source>
</evidence>
<dbReference type="EMBL" id="DF237113">
    <property type="protein sequence ID" value="GAQ83828.1"/>
    <property type="molecule type" value="Genomic_DNA"/>
</dbReference>
<evidence type="ECO:0000259" key="10">
    <source>
        <dbReference type="PROSITE" id="PS50206"/>
    </source>
</evidence>
<dbReference type="SUPFAM" id="SSF52821">
    <property type="entry name" value="Rhodanese/Cell cycle control phosphatase"/>
    <property type="match status" value="1"/>
</dbReference>
<reference evidence="11 12" key="1">
    <citation type="journal article" date="2014" name="Nat. Commun.">
        <title>Klebsormidium flaccidum genome reveals primary factors for plant terrestrial adaptation.</title>
        <authorList>
            <person name="Hori K."/>
            <person name="Maruyama F."/>
            <person name="Fujisawa T."/>
            <person name="Togashi T."/>
            <person name="Yamamoto N."/>
            <person name="Seo M."/>
            <person name="Sato S."/>
            <person name="Yamada T."/>
            <person name="Mori H."/>
            <person name="Tajima N."/>
            <person name="Moriyama T."/>
            <person name="Ikeuchi M."/>
            <person name="Watanabe M."/>
            <person name="Wada H."/>
            <person name="Kobayashi K."/>
            <person name="Saito M."/>
            <person name="Masuda T."/>
            <person name="Sasaki-Sekimoto Y."/>
            <person name="Mashiguchi K."/>
            <person name="Awai K."/>
            <person name="Shimojima M."/>
            <person name="Masuda S."/>
            <person name="Iwai M."/>
            <person name="Nobusawa T."/>
            <person name="Narise T."/>
            <person name="Kondo S."/>
            <person name="Saito H."/>
            <person name="Sato R."/>
            <person name="Murakawa M."/>
            <person name="Ihara Y."/>
            <person name="Oshima-Yamada Y."/>
            <person name="Ohtaka K."/>
            <person name="Satoh M."/>
            <person name="Sonobe K."/>
            <person name="Ishii M."/>
            <person name="Ohtani R."/>
            <person name="Kanamori-Sato M."/>
            <person name="Honoki R."/>
            <person name="Miyazaki D."/>
            <person name="Mochizuki H."/>
            <person name="Umetsu J."/>
            <person name="Higashi K."/>
            <person name="Shibata D."/>
            <person name="Kamiya Y."/>
            <person name="Sato N."/>
            <person name="Nakamura Y."/>
            <person name="Tabata S."/>
            <person name="Ida S."/>
            <person name="Kurokawa K."/>
            <person name="Ohta H."/>
        </authorList>
    </citation>
    <scope>NUCLEOTIDE SEQUENCE [LARGE SCALE GENOMIC DNA]</scope>
    <source>
        <strain evidence="11 12">NIES-2285</strain>
    </source>
</reference>
<evidence type="ECO:0000256" key="8">
    <source>
        <dbReference type="ARBA" id="ARBA00051722"/>
    </source>
</evidence>
<dbReference type="GO" id="GO:0005634">
    <property type="term" value="C:nucleus"/>
    <property type="evidence" value="ECO:0000318"/>
    <property type="project" value="GO_Central"/>
</dbReference>
<dbReference type="PANTHER" id="PTHR10828:SF17">
    <property type="entry name" value="PROTEIN-TYROSINE-PHOSPHATASE"/>
    <property type="match status" value="1"/>
</dbReference>
<dbReference type="InterPro" id="IPR001763">
    <property type="entry name" value="Rhodanese-like_dom"/>
</dbReference>
<feature type="region of interest" description="Disordered" evidence="9">
    <location>
        <begin position="197"/>
        <end position="224"/>
    </location>
</feature>
<accession>A0A0U9HJZ6</accession>
<dbReference type="SMART" id="SM00450">
    <property type="entry name" value="RHOD"/>
    <property type="match status" value="1"/>
</dbReference>
<dbReference type="PANTHER" id="PTHR10828">
    <property type="entry name" value="M-PHASE INDUCER PHOSPHATASE DUAL SPECIFICITY PHOSPHATASE CDC25"/>
    <property type="match status" value="1"/>
</dbReference>
<dbReference type="InterPro" id="IPR000751">
    <property type="entry name" value="MPI_Phosphatase"/>
</dbReference>
<feature type="compositionally biased region" description="Polar residues" evidence="9">
    <location>
        <begin position="197"/>
        <end position="211"/>
    </location>
</feature>
<dbReference type="InterPro" id="IPR036873">
    <property type="entry name" value="Rhodanese-like_dom_sf"/>
</dbReference>
<dbReference type="STRING" id="105231.A0A0U9HJZ6"/>
<dbReference type="Gene3D" id="3.40.250.10">
    <property type="entry name" value="Rhodanese-like domain"/>
    <property type="match status" value="1"/>
</dbReference>
<dbReference type="OMA" id="RLMSHEF"/>
<keyword evidence="5" id="KW-0378">Hydrolase</keyword>
<evidence type="ECO:0000256" key="7">
    <source>
        <dbReference type="ARBA" id="ARBA00023306"/>
    </source>
</evidence>
<dbReference type="GO" id="GO:0010971">
    <property type="term" value="P:positive regulation of G2/M transition of mitotic cell cycle"/>
    <property type="evidence" value="ECO:0000318"/>
    <property type="project" value="GO_Central"/>
</dbReference>
<dbReference type="AlphaFoldDB" id="A0A0U9HJZ6"/>
<dbReference type="PROSITE" id="PS50206">
    <property type="entry name" value="RHODANESE_3"/>
    <property type="match status" value="1"/>
</dbReference>
<dbReference type="GO" id="GO:0110032">
    <property type="term" value="P:positive regulation of G2/MI transition of meiotic cell cycle"/>
    <property type="evidence" value="ECO:0000318"/>
    <property type="project" value="GO_Central"/>
</dbReference>
<evidence type="ECO:0000256" key="4">
    <source>
        <dbReference type="ARBA" id="ARBA00022776"/>
    </source>
</evidence>
<keyword evidence="6" id="KW-0904">Protein phosphatase</keyword>
<evidence type="ECO:0000256" key="9">
    <source>
        <dbReference type="SAM" id="MobiDB-lite"/>
    </source>
</evidence>
<keyword evidence="4" id="KW-0498">Mitosis</keyword>
<dbReference type="FunFam" id="3.40.250.10:FF:000021">
    <property type="entry name" value="M-phase inducer phosphatase cdc-25.2"/>
    <property type="match status" value="1"/>
</dbReference>
<evidence type="ECO:0000256" key="6">
    <source>
        <dbReference type="ARBA" id="ARBA00022912"/>
    </source>
</evidence>
<dbReference type="OrthoDB" id="514271at2759"/>
<evidence type="ECO:0000256" key="1">
    <source>
        <dbReference type="ARBA" id="ARBA00011065"/>
    </source>
</evidence>
<keyword evidence="7" id="KW-0131">Cell cycle</keyword>
<keyword evidence="12" id="KW-1185">Reference proteome</keyword>
<feature type="compositionally biased region" description="Basic and acidic residues" evidence="9">
    <location>
        <begin position="212"/>
        <end position="221"/>
    </location>
</feature>
<feature type="domain" description="Rhodanese" evidence="10">
    <location>
        <begin position="62"/>
        <end position="167"/>
    </location>
</feature>
<dbReference type="PRINTS" id="PR00716">
    <property type="entry name" value="MPIPHPHTASE"/>
</dbReference>
<evidence type="ECO:0000313" key="12">
    <source>
        <dbReference type="Proteomes" id="UP000054558"/>
    </source>
</evidence>
<evidence type="ECO:0000256" key="3">
    <source>
        <dbReference type="ARBA" id="ARBA00022618"/>
    </source>
</evidence>
<protein>
    <recommendedName>
        <fullName evidence="2">protein-tyrosine-phosphatase</fullName>
        <ecNumber evidence="2">3.1.3.48</ecNumber>
    </recommendedName>
</protein>